<feature type="signal peptide" evidence="4">
    <location>
        <begin position="1"/>
        <end position="22"/>
    </location>
</feature>
<dbReference type="PROSITE" id="PS51257">
    <property type="entry name" value="PROKAR_LIPOPROTEIN"/>
    <property type="match status" value="1"/>
</dbReference>
<dbReference type="RefSeq" id="WP_316699672.1">
    <property type="nucleotide sequence ID" value="NZ_CP136336.1"/>
</dbReference>
<protein>
    <submittedName>
        <fullName evidence="6">Glycoside hydrolase family 5 protein</fullName>
    </submittedName>
</protein>
<dbReference type="Proteomes" id="UP001303946">
    <property type="component" value="Chromosome"/>
</dbReference>
<dbReference type="EMBL" id="CP136336">
    <property type="protein sequence ID" value="WOB07003.1"/>
    <property type="molecule type" value="Genomic_DNA"/>
</dbReference>
<gene>
    <name evidence="6" type="ORF">RXV79_19020</name>
</gene>
<evidence type="ECO:0000256" key="2">
    <source>
        <dbReference type="ARBA" id="ARBA00023295"/>
    </source>
</evidence>
<evidence type="ECO:0000259" key="5">
    <source>
        <dbReference type="Pfam" id="PF00150"/>
    </source>
</evidence>
<evidence type="ECO:0000256" key="3">
    <source>
        <dbReference type="RuleBase" id="RU361153"/>
    </source>
</evidence>
<evidence type="ECO:0000256" key="1">
    <source>
        <dbReference type="ARBA" id="ARBA00022801"/>
    </source>
</evidence>
<evidence type="ECO:0000256" key="4">
    <source>
        <dbReference type="SAM" id="SignalP"/>
    </source>
</evidence>
<evidence type="ECO:0000313" key="7">
    <source>
        <dbReference type="Proteomes" id="UP001303946"/>
    </source>
</evidence>
<proteinExistence type="inferred from homology"/>
<keyword evidence="2 3" id="KW-0326">Glycosidase</keyword>
<keyword evidence="7" id="KW-1185">Reference proteome</keyword>
<accession>A0ABZ0CVX7</accession>
<evidence type="ECO:0000313" key="6">
    <source>
        <dbReference type="EMBL" id="WOB07003.1"/>
    </source>
</evidence>
<dbReference type="InterPro" id="IPR001547">
    <property type="entry name" value="Glyco_hydro_5"/>
</dbReference>
<reference evidence="6 7" key="1">
    <citation type="submission" date="2023-10" db="EMBL/GenBank/DDBJ databases">
        <title>Bacteria for the degradation of biodegradable plastic PBAT(Polybutylene adipate terephthalate).</title>
        <authorList>
            <person name="Weon H.-Y."/>
            <person name="Yeon J."/>
        </authorList>
    </citation>
    <scope>NUCLEOTIDE SEQUENCE [LARGE SCALE GENOMIC DNA]</scope>
    <source>
        <strain evidence="6 7">SBD 7-3</strain>
    </source>
</reference>
<feature type="chain" id="PRO_5045898622" evidence="4">
    <location>
        <begin position="23"/>
        <end position="346"/>
    </location>
</feature>
<dbReference type="InterPro" id="IPR017853">
    <property type="entry name" value="GH"/>
</dbReference>
<keyword evidence="4" id="KW-0732">Signal</keyword>
<comment type="similarity">
    <text evidence="3">Belongs to the glycosyl hydrolase 5 (cellulase A) family.</text>
</comment>
<dbReference type="GO" id="GO:0016787">
    <property type="term" value="F:hydrolase activity"/>
    <property type="evidence" value="ECO:0007669"/>
    <property type="project" value="UniProtKB-KW"/>
</dbReference>
<sequence>MKRLLATPLLGFALGLAATAAAATPPASGACLSGKPLRGVNMAGAEFNTNKMPGQVFKDYTYPTDKDLKYFAEQGANVIRLPFRWERVQRSLGGPLDEMEVKVLRKVVEMASALDMCVILDLHNFGQYAKQKLGTPEVPIEQFTDVWLRLREAFPEPGFVAFGLMNEPAHASARGGWARAAQNTVTALREAGSKHLLFVSGAGWSGAHDWSVKWQGLSNAEAFAGLRDPLQRSVLEVHQYADKDHSGMKGDCMEPERMRKLMGRVTDWARANGHRMFLGEFGVAPTPECLDTLKALLESMRDPTWAGWAYWAAGGWWGPKYPFGIHPIPGQPERPQLALLREEWKP</sequence>
<dbReference type="PANTHER" id="PTHR34142:SF1">
    <property type="entry name" value="GLYCOSIDE HYDROLASE FAMILY 5 DOMAIN-CONTAINING PROTEIN"/>
    <property type="match status" value="1"/>
</dbReference>
<organism evidence="6 7">
    <name type="scientific">Piscinibacter gummiphilus</name>
    <dbReference type="NCBI Taxonomy" id="946333"/>
    <lineage>
        <taxon>Bacteria</taxon>
        <taxon>Pseudomonadati</taxon>
        <taxon>Pseudomonadota</taxon>
        <taxon>Betaproteobacteria</taxon>
        <taxon>Burkholderiales</taxon>
        <taxon>Sphaerotilaceae</taxon>
        <taxon>Piscinibacter</taxon>
    </lineage>
</organism>
<feature type="domain" description="Glycoside hydrolase family 5" evidence="5">
    <location>
        <begin position="40"/>
        <end position="313"/>
    </location>
</feature>
<dbReference type="SUPFAM" id="SSF51445">
    <property type="entry name" value="(Trans)glycosidases"/>
    <property type="match status" value="1"/>
</dbReference>
<name>A0ABZ0CVX7_9BURK</name>
<dbReference type="Gene3D" id="3.20.20.80">
    <property type="entry name" value="Glycosidases"/>
    <property type="match status" value="1"/>
</dbReference>
<dbReference type="PANTHER" id="PTHR34142">
    <property type="entry name" value="ENDO-BETA-1,4-GLUCANASE A"/>
    <property type="match status" value="1"/>
</dbReference>
<dbReference type="Pfam" id="PF00150">
    <property type="entry name" value="Cellulase"/>
    <property type="match status" value="1"/>
</dbReference>
<keyword evidence="1 3" id="KW-0378">Hydrolase</keyword>